<dbReference type="AlphaFoldDB" id="W2ME54"/>
<proteinExistence type="predicted"/>
<organism evidence="2">
    <name type="scientific">Phytophthora nicotianae</name>
    <name type="common">Potato buckeye rot agent</name>
    <name type="synonym">Phytophthora parasitica</name>
    <dbReference type="NCBI Taxonomy" id="4792"/>
    <lineage>
        <taxon>Eukaryota</taxon>
        <taxon>Sar</taxon>
        <taxon>Stramenopiles</taxon>
        <taxon>Oomycota</taxon>
        <taxon>Peronosporomycetes</taxon>
        <taxon>Peronosporales</taxon>
        <taxon>Peronosporaceae</taxon>
        <taxon>Phytophthora</taxon>
    </lineage>
</organism>
<protein>
    <submittedName>
        <fullName evidence="2">Uncharacterized protein</fullName>
    </submittedName>
</protein>
<evidence type="ECO:0000256" key="1">
    <source>
        <dbReference type="SAM" id="MobiDB-lite"/>
    </source>
</evidence>
<feature type="region of interest" description="Disordered" evidence="1">
    <location>
        <begin position="35"/>
        <end position="79"/>
    </location>
</feature>
<name>W2ME54_PHYNI</name>
<accession>W2ME54</accession>
<dbReference type="EMBL" id="KI695938">
    <property type="protein sequence ID" value="ETM33769.1"/>
    <property type="molecule type" value="Genomic_DNA"/>
</dbReference>
<sequence length="181" mass="20423">MAQEQVDDALVVVTCSRWECVATAVRLSMNRRRLEAASGVAPDSMAWEERRRPARGSLRREESVGGPESVPAAKEEKASRARRAADMHCLRFGGYAVEFPPSEETFATENKFPFHYTEDESDEESDGEAFDPLWEVPDQLVMPKTKKLHAIIEATANKVQGHPQLESMLKIKLGDNKKFRF</sequence>
<gene>
    <name evidence="2" type="ORF">L914_19026</name>
</gene>
<dbReference type="Proteomes" id="UP000054532">
    <property type="component" value="Unassembled WGS sequence"/>
</dbReference>
<evidence type="ECO:0000313" key="2">
    <source>
        <dbReference type="EMBL" id="ETM33769.1"/>
    </source>
</evidence>
<dbReference type="VEuPathDB" id="FungiDB:PPTG_17763"/>
<reference evidence="2" key="1">
    <citation type="submission" date="2013-11" db="EMBL/GenBank/DDBJ databases">
        <title>The Genome Sequence of Phytophthora parasitica IAC_01/95.</title>
        <authorList>
            <consortium name="The Broad Institute Genomics Platform"/>
            <person name="Russ C."/>
            <person name="Tyler B."/>
            <person name="Panabieres F."/>
            <person name="Shan W."/>
            <person name="Tripathy S."/>
            <person name="Grunwald N."/>
            <person name="Machado M."/>
            <person name="Johnson C.S."/>
            <person name="Arredondo F."/>
            <person name="Hong C."/>
            <person name="Coffey M."/>
            <person name="Young S.K."/>
            <person name="Zeng Q."/>
            <person name="Gargeya S."/>
            <person name="Fitzgerald M."/>
            <person name="Abouelleil A."/>
            <person name="Alvarado L."/>
            <person name="Chapman S.B."/>
            <person name="Gainer-Dewar J."/>
            <person name="Goldberg J."/>
            <person name="Griggs A."/>
            <person name="Gujja S."/>
            <person name="Hansen M."/>
            <person name="Howarth C."/>
            <person name="Imamovic A."/>
            <person name="Ireland A."/>
            <person name="Larimer J."/>
            <person name="McCowan C."/>
            <person name="Murphy C."/>
            <person name="Pearson M."/>
            <person name="Poon T.W."/>
            <person name="Priest M."/>
            <person name="Roberts A."/>
            <person name="Saif S."/>
            <person name="Shea T."/>
            <person name="Sykes S."/>
            <person name="Wortman J."/>
            <person name="Nusbaum C."/>
            <person name="Birren B."/>
        </authorList>
    </citation>
    <scope>NUCLEOTIDE SEQUENCE [LARGE SCALE GENOMIC DNA]</scope>
    <source>
        <strain evidence="2">IAC_01/95</strain>
    </source>
</reference>